<protein>
    <submittedName>
        <fullName evidence="1">Uncharacterized protein</fullName>
    </submittedName>
</protein>
<evidence type="ECO:0000313" key="2">
    <source>
        <dbReference type="Proteomes" id="UP000224265"/>
    </source>
</evidence>
<dbReference type="Proteomes" id="UP000224265">
    <property type="component" value="Segment"/>
</dbReference>
<name>A0A110A207_9CAUD</name>
<accession>A0A110A207</accession>
<evidence type="ECO:0000313" key="1">
    <source>
        <dbReference type="EMBL" id="AMB17295.1"/>
    </source>
</evidence>
<sequence length="70" mass="7962">MAKKGQKTTVTCVGGPKHMRTFTYGKPYPKELLFNDFQKGIQEVYYRKPDSTTYLYQGAKPAQRVEVGNA</sequence>
<proteinExistence type="predicted"/>
<gene>
    <name evidence="1" type="ORF">SEA_WEISS13_81</name>
</gene>
<organism evidence="1 2">
    <name type="scientific">Mycobacterium phage Weiss13</name>
    <dbReference type="NCBI Taxonomy" id="1784843"/>
    <lineage>
        <taxon>Viruses</taxon>
        <taxon>Duplodnaviria</taxon>
        <taxon>Heunggongvirae</taxon>
        <taxon>Uroviricota</taxon>
        <taxon>Caudoviricetes</taxon>
        <taxon>Papyrusvirus</taxon>
        <taxon>Papyrusvirus send513</taxon>
    </lineage>
</organism>
<reference evidence="1 2" key="1">
    <citation type="submission" date="2015-08" db="EMBL/GenBank/DDBJ databases">
        <authorList>
            <person name="Adams C.A."/>
            <person name="Ardeshna N.S."/>
            <person name="Badithe A.V."/>
            <person name="Badrani J.H."/>
            <person name="Birkholz E.A."/>
            <person name="Butler M."/>
            <person name="Chu A."/>
            <person name="Farmer C.N."/>
            <person name="Frischer G.M."/>
            <person name="Hsieh L.Y."/>
            <person name="Jackson K.B."/>
            <person name="Kagy D.N."/>
            <person name="Kendall J.C."/>
            <person name="Lin C.Y."/>
            <person name="Morgan M.N."/>
            <person name="Nachnani R."/>
            <person name="Nadeau S.M."/>
            <person name="Parikh M."/>
            <person name="Perez M.V."/>
            <person name="Peters C.E."/>
            <person name="Pogliano J."/>
            <person name="Popescu N.I."/>
            <person name="Shiao R."/>
            <person name="Song C.L."/>
            <person name="Ting J.M."/>
            <person name="Udani D.R."/>
            <person name="Waller L.B."/>
            <person name="Wang A.Y."/>
            <person name="Wu C.E."/>
            <person name="Yang A.B."/>
            <person name="Yao J."/>
            <person name="Zhang B.H."/>
            <person name="Anders K.R."/>
            <person name="Bradley K.W."/>
            <person name="Asai D.J."/>
            <person name="Bowman C.A."/>
            <person name="Russell D.A."/>
            <person name="Pope W.H."/>
            <person name="Jacobs-Sera D."/>
            <person name="Hendrix R.W."/>
            <person name="Hatfull G.F."/>
        </authorList>
    </citation>
    <scope>NUCLEOTIDE SEQUENCE [LARGE SCALE GENOMIC DNA]</scope>
</reference>
<dbReference type="EMBL" id="KT591076">
    <property type="protein sequence ID" value="AMB17295.1"/>
    <property type="molecule type" value="Genomic_DNA"/>
</dbReference>